<sequence length="673" mass="70351">MLNTPSAPATASSSASSISSLASSSVISSTSDAQGGGAKTGAGTAVGAGIPQQASPSSGSSATASPGTTSASASQAPSLPPATVASSAATSNRNSSKRKGGPATGAVSTSHVLRTTSTASAVAASSSSGSLAGGSGAFDIRVDAHKSVSSGPPSPRSINSVHSGASSIMIAPPPRVALGAGNQSTVTVPEPNSSASGGSGGSSSNTASGPLIGSGSSSGGSTGGGPTSSSTGSGSKEAQPHHFVYTANHHNHHQRHLGHHAGHHNHHHSISSVSSVTSSSVIAAAAASLNASAASAQLVREKDMRIALLERELKIMESEFTRELDRLSKAESETATFWQAKHNRLQQQIAHSDTAFQLLRAEVELREAERTELRAGWEDMQRAALDREEEMRALRNQVRGLKEWVSTSTRTDGQVASDEVFGDGMARLANGLQNWVIVHFRRAKLDLEKAGKAARDELATLVPMYKELVHSSKLQLLQSAVSRIFVDLVFESYYVGLSSDQASQLVGVESFLKQFAGATEPLNQWRSLTLAIISKDADQQLREHTALLTDSVVARVNNLLDTITAEGTTQRSDARDQALRQLVTNAIELARLLVGQKAMFRVFMPSVMPHQQVFFDAATMDDIGGEEDDEDGLSQREISCVTFPGIIKRGDETGSQLQYTNVICKARVLCAAE</sequence>
<dbReference type="eggNOG" id="ENOG502S9Q7">
    <property type="taxonomic scope" value="Eukaryota"/>
</dbReference>
<feature type="region of interest" description="Disordered" evidence="2">
    <location>
        <begin position="172"/>
        <end position="238"/>
    </location>
</feature>
<dbReference type="AlphaFoldDB" id="S3C5H7"/>
<feature type="compositionally biased region" description="Gly residues" evidence="2">
    <location>
        <begin position="216"/>
        <end position="226"/>
    </location>
</feature>
<evidence type="ECO:0000256" key="1">
    <source>
        <dbReference type="SAM" id="Coils"/>
    </source>
</evidence>
<name>S3C5H7_OPHP1</name>
<dbReference type="OrthoDB" id="5328813at2759"/>
<dbReference type="EMBL" id="KE148148">
    <property type="protein sequence ID" value="EPE08744.1"/>
    <property type="molecule type" value="Genomic_DNA"/>
</dbReference>
<feature type="region of interest" description="Disordered" evidence="2">
    <location>
        <begin position="251"/>
        <end position="273"/>
    </location>
</feature>
<evidence type="ECO:0000256" key="2">
    <source>
        <dbReference type="SAM" id="MobiDB-lite"/>
    </source>
</evidence>
<dbReference type="HOGENOM" id="CLU_019744_1_0_1"/>
<feature type="coiled-coil region" evidence="1">
    <location>
        <begin position="299"/>
        <end position="333"/>
    </location>
</feature>
<gene>
    <name evidence="3" type="ORF">F503_04331</name>
</gene>
<reference evidence="3 4" key="1">
    <citation type="journal article" date="2013" name="BMC Genomics">
        <title>The genome and transcriptome of the pine saprophyte Ophiostoma piceae, and a comparison with the bark beetle-associated pine pathogen Grosmannia clavigera.</title>
        <authorList>
            <person name="Haridas S."/>
            <person name="Wang Y."/>
            <person name="Lim L."/>
            <person name="Massoumi Alamouti S."/>
            <person name="Jackman S."/>
            <person name="Docking R."/>
            <person name="Robertson G."/>
            <person name="Birol I."/>
            <person name="Bohlmann J."/>
            <person name="Breuil C."/>
        </authorList>
    </citation>
    <scope>NUCLEOTIDE SEQUENCE [LARGE SCALE GENOMIC DNA]</scope>
    <source>
        <strain evidence="3 4">UAMH 11346</strain>
    </source>
</reference>
<dbReference type="Proteomes" id="UP000016923">
    <property type="component" value="Unassembled WGS sequence"/>
</dbReference>
<evidence type="ECO:0000313" key="3">
    <source>
        <dbReference type="EMBL" id="EPE08744.1"/>
    </source>
</evidence>
<feature type="compositionally biased region" description="Basic residues" evidence="2">
    <location>
        <begin position="251"/>
        <end position="269"/>
    </location>
</feature>
<feature type="compositionally biased region" description="Polar residues" evidence="2">
    <location>
        <begin position="181"/>
        <end position="191"/>
    </location>
</feature>
<proteinExistence type="predicted"/>
<keyword evidence="1" id="KW-0175">Coiled coil</keyword>
<dbReference type="STRING" id="1262450.S3C5H7"/>
<feature type="compositionally biased region" description="Low complexity" evidence="2">
    <location>
        <begin position="47"/>
        <end position="94"/>
    </location>
</feature>
<accession>S3C5H7</accession>
<feature type="compositionally biased region" description="Gly residues" evidence="2">
    <location>
        <begin position="34"/>
        <end position="46"/>
    </location>
</feature>
<protein>
    <recommendedName>
        <fullName evidence="5">Involucrin repeat protein</fullName>
    </recommendedName>
</protein>
<feature type="compositionally biased region" description="Low complexity" evidence="2">
    <location>
        <begin position="192"/>
        <end position="215"/>
    </location>
</feature>
<evidence type="ECO:0008006" key="5">
    <source>
        <dbReference type="Google" id="ProtNLM"/>
    </source>
</evidence>
<feature type="compositionally biased region" description="Low complexity" evidence="2">
    <location>
        <begin position="1"/>
        <end position="33"/>
    </location>
</feature>
<keyword evidence="4" id="KW-1185">Reference proteome</keyword>
<evidence type="ECO:0000313" key="4">
    <source>
        <dbReference type="Proteomes" id="UP000016923"/>
    </source>
</evidence>
<feature type="region of interest" description="Disordered" evidence="2">
    <location>
        <begin position="1"/>
        <end position="111"/>
    </location>
</feature>
<dbReference type="VEuPathDB" id="FungiDB:F503_04331"/>
<organism evidence="3 4">
    <name type="scientific">Ophiostoma piceae (strain UAMH 11346)</name>
    <name type="common">Sap stain fungus</name>
    <dbReference type="NCBI Taxonomy" id="1262450"/>
    <lineage>
        <taxon>Eukaryota</taxon>
        <taxon>Fungi</taxon>
        <taxon>Dikarya</taxon>
        <taxon>Ascomycota</taxon>
        <taxon>Pezizomycotina</taxon>
        <taxon>Sordariomycetes</taxon>
        <taxon>Sordariomycetidae</taxon>
        <taxon>Ophiostomatales</taxon>
        <taxon>Ophiostomataceae</taxon>
        <taxon>Ophiostoma</taxon>
    </lineage>
</organism>